<name>A0ABS2ABS6_9ACTN</name>
<evidence type="ECO:0000313" key="3">
    <source>
        <dbReference type="EMBL" id="MBM2617277.1"/>
    </source>
</evidence>
<dbReference type="EMBL" id="JAENHP010000004">
    <property type="protein sequence ID" value="MBM2617277.1"/>
    <property type="molecule type" value="Genomic_DNA"/>
</dbReference>
<evidence type="ECO:0000259" key="2">
    <source>
        <dbReference type="PROSITE" id="PS51201"/>
    </source>
</evidence>
<feature type="transmembrane region" description="Helical" evidence="1">
    <location>
        <begin position="314"/>
        <end position="333"/>
    </location>
</feature>
<dbReference type="InterPro" id="IPR050721">
    <property type="entry name" value="Trk_Ktr_HKT_K-transport"/>
</dbReference>
<proteinExistence type="predicted"/>
<evidence type="ECO:0000256" key="1">
    <source>
        <dbReference type="SAM" id="Phobius"/>
    </source>
</evidence>
<comment type="caution">
    <text evidence="3">The sequence shown here is derived from an EMBL/GenBank/DDBJ whole genome shotgun (WGS) entry which is preliminary data.</text>
</comment>
<keyword evidence="1" id="KW-0472">Membrane</keyword>
<dbReference type="PROSITE" id="PS51201">
    <property type="entry name" value="RCK_N"/>
    <property type="match status" value="1"/>
</dbReference>
<dbReference type="SUPFAM" id="SSF51735">
    <property type="entry name" value="NAD(P)-binding Rossmann-fold domains"/>
    <property type="match status" value="2"/>
</dbReference>
<dbReference type="Gene3D" id="3.40.50.720">
    <property type="entry name" value="NAD(P)-binding Rossmann-like Domain"/>
    <property type="match status" value="2"/>
</dbReference>
<dbReference type="InterPro" id="IPR003148">
    <property type="entry name" value="RCK_N"/>
</dbReference>
<dbReference type="Pfam" id="PF02254">
    <property type="entry name" value="TrkA_N"/>
    <property type="match status" value="2"/>
</dbReference>
<feature type="domain" description="RCK N-terminal" evidence="2">
    <location>
        <begin position="409"/>
        <end position="530"/>
    </location>
</feature>
<dbReference type="InterPro" id="IPR036291">
    <property type="entry name" value="NAD(P)-bd_dom_sf"/>
</dbReference>
<protein>
    <submittedName>
        <fullName evidence="3">NAD-binding protein</fullName>
    </submittedName>
</protein>
<organism evidence="3 4">
    <name type="scientific">Paractinoplanes ovalisporus</name>
    <dbReference type="NCBI Taxonomy" id="2810368"/>
    <lineage>
        <taxon>Bacteria</taxon>
        <taxon>Bacillati</taxon>
        <taxon>Actinomycetota</taxon>
        <taxon>Actinomycetes</taxon>
        <taxon>Micromonosporales</taxon>
        <taxon>Micromonosporaceae</taxon>
        <taxon>Paractinoplanes</taxon>
    </lineage>
</organism>
<sequence length="641" mass="67981">MAAPAYHNLRTVLLLARSGKRFTRIRTKASDGATSGPAERFRLVTIANVATEPIKDNARKGFVARLRDRNGDTRPHFVVCGSDALVYTLADELATSGRIRLTVITPPDLRPAVPDLQGLRARGVRVITAKRLDERTFREAGLAGAAALALVMPDDMVNLHAALCARAVEGDLRLVIRMFTTGLAYGVRRLFADAAVLSDAAMAAPAFVAAALGEVAPTHFRYAARTLTVARRGDVPGSSALLTLATYNDAGRMTVLPAEPDEPARKPVDLVLAEATGRPAAQAVTARRLARAGRRRRPWLSIGRAVRVGLTRKLGIAVLIALGLTVISGVLLSRFTGVEGFWRSIYITLLTVVGSSDVEPGNTPAAQAAQLVLTLAGVALLPLITAAVVDGVVKTRLALDRGEVLKVHSGHIVLVGLGTVGTRVLRQLIDLGLDVVAVDRDPNARGVKVAESLGVPVITGDAAQEETLRAASIDRCQALVVVSTNDAVNLQAALHARAAREDIRVVLRLFDDDFAQRVEAAFNINISRSVSRLCAPAFAAAMREREVLATIPVERHALLVAAVRVMPGSALDGSALEVAERPESTRVIGMTAAGSEWVDWLPDRRRVLAPGDEVVVVARRAGLRALLEEAAALPDGSAAGE</sequence>
<gene>
    <name evidence="3" type="ORF">JIG36_17120</name>
</gene>
<feature type="transmembrane region" description="Helical" evidence="1">
    <location>
        <begin position="368"/>
        <end position="393"/>
    </location>
</feature>
<keyword evidence="4" id="KW-1185">Reference proteome</keyword>
<dbReference type="PANTHER" id="PTHR43833:SF11">
    <property type="entry name" value="VOLTAGE-GATED POTASSIUM CHANNEL KCH"/>
    <property type="match status" value="1"/>
</dbReference>
<keyword evidence="1" id="KW-0812">Transmembrane</keyword>
<reference evidence="3 4" key="1">
    <citation type="submission" date="2021-01" db="EMBL/GenBank/DDBJ databases">
        <title>Actinoplanes sp. nov. LDG1-06 isolated from lichen.</title>
        <authorList>
            <person name="Saeng-In P."/>
            <person name="Phongsopitanun W."/>
            <person name="Kanchanasin P."/>
            <person name="Yuki M."/>
            <person name="Kudo T."/>
            <person name="Ohkuma M."/>
            <person name="Tanasupawat S."/>
        </authorList>
    </citation>
    <scope>NUCLEOTIDE SEQUENCE [LARGE SCALE GENOMIC DNA]</scope>
    <source>
        <strain evidence="3 4">LDG1-06</strain>
    </source>
</reference>
<dbReference type="Proteomes" id="UP000632138">
    <property type="component" value="Unassembled WGS sequence"/>
</dbReference>
<evidence type="ECO:0000313" key="4">
    <source>
        <dbReference type="Proteomes" id="UP000632138"/>
    </source>
</evidence>
<keyword evidence="1" id="KW-1133">Transmembrane helix</keyword>
<accession>A0ABS2ABS6</accession>
<dbReference type="PANTHER" id="PTHR43833">
    <property type="entry name" value="POTASSIUM CHANNEL PROTEIN 2-RELATED-RELATED"/>
    <property type="match status" value="1"/>
</dbReference>